<organism evidence="14 15">
    <name type="scientific">Pollutimonas subterranea</name>
    <dbReference type="NCBI Taxonomy" id="2045210"/>
    <lineage>
        <taxon>Bacteria</taxon>
        <taxon>Pseudomonadati</taxon>
        <taxon>Pseudomonadota</taxon>
        <taxon>Betaproteobacteria</taxon>
        <taxon>Burkholderiales</taxon>
        <taxon>Alcaligenaceae</taxon>
        <taxon>Pollutimonas</taxon>
    </lineage>
</organism>
<keyword evidence="8 12" id="KW-1133">Transmembrane helix</keyword>
<dbReference type="OrthoDB" id="9799090at2"/>
<evidence type="ECO:0000256" key="5">
    <source>
        <dbReference type="ARBA" id="ARBA00022826"/>
    </source>
</evidence>
<feature type="transmembrane region" description="Helical" evidence="12">
    <location>
        <begin position="82"/>
        <end position="100"/>
    </location>
</feature>
<dbReference type="EMBL" id="PDNW01000018">
    <property type="protein sequence ID" value="PLC48571.1"/>
    <property type="molecule type" value="Genomic_DNA"/>
</dbReference>
<comment type="caution">
    <text evidence="14">The sequence shown here is derived from an EMBL/GenBank/DDBJ whole genome shotgun (WGS) entry which is preliminary data.</text>
</comment>
<keyword evidence="11" id="KW-0407">Ion channel</keyword>
<dbReference type="InterPro" id="IPR005821">
    <property type="entry name" value="Ion_trans_dom"/>
</dbReference>
<feature type="transmembrane region" description="Helical" evidence="12">
    <location>
        <begin position="51"/>
        <end position="70"/>
    </location>
</feature>
<dbReference type="Gene3D" id="1.20.120.350">
    <property type="entry name" value="Voltage-gated potassium channels. Chain C"/>
    <property type="match status" value="1"/>
</dbReference>
<feature type="transmembrane region" description="Helical" evidence="12">
    <location>
        <begin position="174"/>
        <end position="195"/>
    </location>
</feature>
<accession>A0A2N4U0N3</accession>
<dbReference type="Pfam" id="PF00520">
    <property type="entry name" value="Ion_trans"/>
    <property type="match status" value="1"/>
</dbReference>
<keyword evidence="5" id="KW-0631">Potassium channel</keyword>
<evidence type="ECO:0000256" key="2">
    <source>
        <dbReference type="ARBA" id="ARBA00022448"/>
    </source>
</evidence>
<evidence type="ECO:0000256" key="12">
    <source>
        <dbReference type="SAM" id="Phobius"/>
    </source>
</evidence>
<comment type="subcellular location">
    <subcellularLocation>
        <location evidence="1">Membrane</location>
        <topology evidence="1">Multi-pass membrane protein</topology>
    </subcellularLocation>
</comment>
<dbReference type="PANTHER" id="PTHR11537">
    <property type="entry name" value="VOLTAGE-GATED POTASSIUM CHANNEL"/>
    <property type="match status" value="1"/>
</dbReference>
<feature type="transmembrane region" description="Helical" evidence="12">
    <location>
        <begin position="112"/>
        <end position="130"/>
    </location>
</feature>
<evidence type="ECO:0000256" key="3">
    <source>
        <dbReference type="ARBA" id="ARBA00022538"/>
    </source>
</evidence>
<keyword evidence="2" id="KW-0813">Transport</keyword>
<keyword evidence="7" id="KW-0630">Potassium</keyword>
<evidence type="ECO:0000256" key="11">
    <source>
        <dbReference type="ARBA" id="ARBA00023303"/>
    </source>
</evidence>
<feature type="transmembrane region" description="Helical" evidence="12">
    <location>
        <begin position="234"/>
        <end position="254"/>
    </location>
</feature>
<evidence type="ECO:0000256" key="8">
    <source>
        <dbReference type="ARBA" id="ARBA00022989"/>
    </source>
</evidence>
<keyword evidence="4 12" id="KW-0812">Transmembrane</keyword>
<dbReference type="InterPro" id="IPR027359">
    <property type="entry name" value="Volt_channel_dom_sf"/>
</dbReference>
<sequence>MKTQGSKGIPPRTPTRSDGAAYFGKPESRFRDRLFVIIFEADTRSGRWFDFALIAAILLSVAVVMLDSIASINSRHGAALRAFEWFFTLAFTVEYLARLACVKHPLRYARSFYGIVDLLAILPSYAAFFVPELHALFDLRLLRLLRIFRLLKLAAYVEEYSMLGSALLASKRKIVIFLSVVAIIVIVNGTLLYVIEGGPGSAFSSIPTSVYFAITAVTTVGFGDITPQTDLGRAITSISMLVGWSILAVPTGIISSEMTSQRFLARPNTRTCPDCLTTGLDETAKFCRNCGTKLPPFAQDVK</sequence>
<dbReference type="PRINTS" id="PR00169">
    <property type="entry name" value="KCHANNEL"/>
</dbReference>
<evidence type="ECO:0000313" key="14">
    <source>
        <dbReference type="EMBL" id="PLC48571.1"/>
    </source>
</evidence>
<feature type="transmembrane region" description="Helical" evidence="12">
    <location>
        <begin position="202"/>
        <end position="222"/>
    </location>
</feature>
<evidence type="ECO:0000256" key="10">
    <source>
        <dbReference type="ARBA" id="ARBA00023136"/>
    </source>
</evidence>
<evidence type="ECO:0000259" key="13">
    <source>
        <dbReference type="Pfam" id="PF00520"/>
    </source>
</evidence>
<dbReference type="PANTHER" id="PTHR11537:SF254">
    <property type="entry name" value="POTASSIUM VOLTAGE-GATED CHANNEL PROTEIN SHAB"/>
    <property type="match status" value="1"/>
</dbReference>
<protein>
    <submittedName>
        <fullName evidence="14">Ion transporter</fullName>
    </submittedName>
</protein>
<evidence type="ECO:0000256" key="7">
    <source>
        <dbReference type="ARBA" id="ARBA00022958"/>
    </source>
</evidence>
<dbReference type="GO" id="GO:0005249">
    <property type="term" value="F:voltage-gated potassium channel activity"/>
    <property type="evidence" value="ECO:0007669"/>
    <property type="project" value="InterPro"/>
</dbReference>
<dbReference type="InterPro" id="IPR028325">
    <property type="entry name" value="VG_K_chnl"/>
</dbReference>
<evidence type="ECO:0000256" key="6">
    <source>
        <dbReference type="ARBA" id="ARBA00022882"/>
    </source>
</evidence>
<evidence type="ECO:0000256" key="1">
    <source>
        <dbReference type="ARBA" id="ARBA00004141"/>
    </source>
</evidence>
<reference evidence="14 15" key="1">
    <citation type="submission" date="2017-10" db="EMBL/GenBank/DDBJ databases">
        <title>Two draft genome sequences of Pusillimonas sp. strains isolated from a nitrate- and radionuclide-contaminated groundwater in Russia.</title>
        <authorList>
            <person name="Grouzdev D.S."/>
            <person name="Tourova T.P."/>
            <person name="Goeva M.A."/>
            <person name="Babich T.L."/>
            <person name="Sokolova D.S."/>
            <person name="Abdullin R."/>
            <person name="Poltaraus A.B."/>
            <person name="Toshchakov S.V."/>
            <person name="Nazina T.N."/>
        </authorList>
    </citation>
    <scope>NUCLEOTIDE SEQUENCE [LARGE SCALE GENOMIC DNA]</scope>
    <source>
        <strain evidence="14 15">JR1/69-3-13</strain>
    </source>
</reference>
<feature type="domain" description="Ion transport" evidence="13">
    <location>
        <begin position="47"/>
        <end position="260"/>
    </location>
</feature>
<dbReference type="GO" id="GO:0001508">
    <property type="term" value="P:action potential"/>
    <property type="evidence" value="ECO:0007669"/>
    <property type="project" value="TreeGrafter"/>
</dbReference>
<proteinExistence type="predicted"/>
<keyword evidence="10 12" id="KW-0472">Membrane</keyword>
<evidence type="ECO:0000256" key="9">
    <source>
        <dbReference type="ARBA" id="ARBA00023065"/>
    </source>
</evidence>
<dbReference type="Gene3D" id="1.10.287.70">
    <property type="match status" value="1"/>
</dbReference>
<keyword evidence="9" id="KW-0406">Ion transport</keyword>
<dbReference type="Proteomes" id="UP000234190">
    <property type="component" value="Unassembled WGS sequence"/>
</dbReference>
<keyword evidence="3" id="KW-0633">Potassium transport</keyword>
<dbReference type="GO" id="GO:0008076">
    <property type="term" value="C:voltage-gated potassium channel complex"/>
    <property type="evidence" value="ECO:0007669"/>
    <property type="project" value="InterPro"/>
</dbReference>
<keyword evidence="6" id="KW-0851">Voltage-gated channel</keyword>
<evidence type="ECO:0000256" key="4">
    <source>
        <dbReference type="ARBA" id="ARBA00022692"/>
    </source>
</evidence>
<keyword evidence="15" id="KW-1185">Reference proteome</keyword>
<evidence type="ECO:0000313" key="15">
    <source>
        <dbReference type="Proteomes" id="UP000234190"/>
    </source>
</evidence>
<dbReference type="AlphaFoldDB" id="A0A2N4U0N3"/>
<gene>
    <name evidence="14" type="ORF">CR159_17210</name>
</gene>
<name>A0A2N4U0N3_9BURK</name>
<dbReference type="SUPFAM" id="SSF81324">
    <property type="entry name" value="Voltage-gated potassium channels"/>
    <property type="match status" value="1"/>
</dbReference>